<dbReference type="PANTHER" id="PTHR37487">
    <property type="entry name" value="CHROMOSOME 1, WHOLE GENOME SHOTGUN SEQUENCE"/>
    <property type="match status" value="1"/>
</dbReference>
<name>W4KDA2_HETIT</name>
<dbReference type="OrthoDB" id="3362246at2759"/>
<dbReference type="Proteomes" id="UP000030671">
    <property type="component" value="Unassembled WGS sequence"/>
</dbReference>
<dbReference type="RefSeq" id="XP_009545355.1">
    <property type="nucleotide sequence ID" value="XM_009547060.1"/>
</dbReference>
<evidence type="ECO:0000313" key="4">
    <source>
        <dbReference type="Proteomes" id="UP000030671"/>
    </source>
</evidence>
<feature type="region of interest" description="Disordered" evidence="1">
    <location>
        <begin position="143"/>
        <end position="173"/>
    </location>
</feature>
<dbReference type="InParanoid" id="W4KDA2"/>
<dbReference type="HOGENOM" id="CLU_063099_1_1_1"/>
<dbReference type="eggNOG" id="ENOG502S9QR">
    <property type="taxonomic scope" value="Eukaryota"/>
</dbReference>
<gene>
    <name evidence="3" type="ORF">HETIRDRAFT_450757</name>
</gene>
<feature type="compositionally biased region" description="Low complexity" evidence="1">
    <location>
        <begin position="143"/>
        <end position="172"/>
    </location>
</feature>
<organism evidence="3 4">
    <name type="scientific">Heterobasidion irregulare (strain TC 32-1)</name>
    <dbReference type="NCBI Taxonomy" id="747525"/>
    <lineage>
        <taxon>Eukaryota</taxon>
        <taxon>Fungi</taxon>
        <taxon>Dikarya</taxon>
        <taxon>Basidiomycota</taxon>
        <taxon>Agaricomycotina</taxon>
        <taxon>Agaricomycetes</taxon>
        <taxon>Russulales</taxon>
        <taxon>Bondarzewiaceae</taxon>
        <taxon>Heterobasidion</taxon>
        <taxon>Heterobasidion annosum species complex</taxon>
    </lineage>
</organism>
<accession>W4KDA2</accession>
<reference evidence="3 4" key="1">
    <citation type="journal article" date="2012" name="New Phytol.">
        <title>Insight into trade-off between wood decay and parasitism from the genome of a fungal forest pathogen.</title>
        <authorList>
            <person name="Olson A."/>
            <person name="Aerts A."/>
            <person name="Asiegbu F."/>
            <person name="Belbahri L."/>
            <person name="Bouzid O."/>
            <person name="Broberg A."/>
            <person name="Canback B."/>
            <person name="Coutinho P.M."/>
            <person name="Cullen D."/>
            <person name="Dalman K."/>
            <person name="Deflorio G."/>
            <person name="van Diepen L.T."/>
            <person name="Dunand C."/>
            <person name="Duplessis S."/>
            <person name="Durling M."/>
            <person name="Gonthier P."/>
            <person name="Grimwood J."/>
            <person name="Fossdal C.G."/>
            <person name="Hansson D."/>
            <person name="Henrissat B."/>
            <person name="Hietala A."/>
            <person name="Himmelstrand K."/>
            <person name="Hoffmeister D."/>
            <person name="Hogberg N."/>
            <person name="James T.Y."/>
            <person name="Karlsson M."/>
            <person name="Kohler A."/>
            <person name="Kues U."/>
            <person name="Lee Y.H."/>
            <person name="Lin Y.C."/>
            <person name="Lind M."/>
            <person name="Lindquist E."/>
            <person name="Lombard V."/>
            <person name="Lucas S."/>
            <person name="Lunden K."/>
            <person name="Morin E."/>
            <person name="Murat C."/>
            <person name="Park J."/>
            <person name="Raffaello T."/>
            <person name="Rouze P."/>
            <person name="Salamov A."/>
            <person name="Schmutz J."/>
            <person name="Solheim H."/>
            <person name="Stahlberg J."/>
            <person name="Velez H."/>
            <person name="de Vries R.P."/>
            <person name="Wiebenga A."/>
            <person name="Woodward S."/>
            <person name="Yakovlev I."/>
            <person name="Garbelotto M."/>
            <person name="Martin F."/>
            <person name="Grigoriev I.V."/>
            <person name="Stenlid J."/>
        </authorList>
    </citation>
    <scope>NUCLEOTIDE SEQUENCE [LARGE SCALE GENOMIC DNA]</scope>
    <source>
        <strain evidence="3 4">TC 32-1</strain>
    </source>
</reference>
<dbReference type="AlphaFoldDB" id="W4KDA2"/>
<evidence type="ECO:0000256" key="2">
    <source>
        <dbReference type="SAM" id="SignalP"/>
    </source>
</evidence>
<protein>
    <recommendedName>
        <fullName evidence="5">Secreted protein</fullName>
    </recommendedName>
</protein>
<evidence type="ECO:0000313" key="3">
    <source>
        <dbReference type="EMBL" id="ETW83071.1"/>
    </source>
</evidence>
<keyword evidence="2" id="KW-0732">Signal</keyword>
<evidence type="ECO:0000256" key="1">
    <source>
        <dbReference type="SAM" id="MobiDB-lite"/>
    </source>
</evidence>
<dbReference type="PANTHER" id="PTHR37487:SF2">
    <property type="entry name" value="EXPRESSED PROTEIN"/>
    <property type="match status" value="1"/>
</dbReference>
<dbReference type="GeneID" id="20676075"/>
<keyword evidence="4" id="KW-1185">Reference proteome</keyword>
<dbReference type="EMBL" id="KI925457">
    <property type="protein sequence ID" value="ETW83071.1"/>
    <property type="molecule type" value="Genomic_DNA"/>
</dbReference>
<sequence>MKSFAIVASLVAIVPAVLGLTVDTPASVVQCQPIQFTWHDGTPPYYLSLIPANQPSAAAIKSFPTQTGTTYTWKADLEANTNFNIALKDTTGNQVYSALVTIQSSSDNTCLNTTVDEGSASSSSGSSAAASGSAAASSGSATTASAKASGSSSSSAASASSSTAANSSNGASRSTVTGLGIAGLMGLVGAALF</sequence>
<proteinExistence type="predicted"/>
<feature type="signal peptide" evidence="2">
    <location>
        <begin position="1"/>
        <end position="19"/>
    </location>
</feature>
<dbReference type="STRING" id="747525.W4KDA2"/>
<dbReference type="KEGG" id="hir:HETIRDRAFT_450757"/>
<feature type="chain" id="PRO_5004845312" description="Secreted protein" evidence="2">
    <location>
        <begin position="20"/>
        <end position="193"/>
    </location>
</feature>
<evidence type="ECO:0008006" key="5">
    <source>
        <dbReference type="Google" id="ProtNLM"/>
    </source>
</evidence>